<evidence type="ECO:0000256" key="7">
    <source>
        <dbReference type="ARBA" id="ARBA00023136"/>
    </source>
</evidence>
<dbReference type="PANTHER" id="PTHR43848:SF2">
    <property type="entry name" value="PUTRESCINE TRANSPORT SYSTEM PERMEASE PROTEIN POTI"/>
    <property type="match status" value="1"/>
</dbReference>
<reference evidence="10 11" key="1">
    <citation type="submission" date="2021-06" db="EMBL/GenBank/DDBJ databases">
        <title>New haloarchaea isolates fom saline soil.</title>
        <authorList>
            <person name="Duran-Viseras A."/>
            <person name="Sanchez-Porro C.S."/>
            <person name="Ventosa A."/>
        </authorList>
    </citation>
    <scope>NUCLEOTIDE SEQUENCE [LARGE SCALE GENOMIC DNA]</scope>
    <source>
        <strain evidence="10 11">JCM 183640</strain>
    </source>
</reference>
<dbReference type="RefSeq" id="WP_162319435.1">
    <property type="nucleotide sequence ID" value="NZ_JAHQXF010000004.1"/>
</dbReference>
<comment type="similarity">
    <text evidence="2">Belongs to the binding-protein-dependent transport system permease family. CysTW subfamily.</text>
</comment>
<keyword evidence="11" id="KW-1185">Reference proteome</keyword>
<feature type="transmembrane region" description="Helical" evidence="8">
    <location>
        <begin position="252"/>
        <end position="272"/>
    </location>
</feature>
<accession>A0A8J8C6K8</accession>
<dbReference type="PANTHER" id="PTHR43848">
    <property type="entry name" value="PUTRESCINE TRANSPORT SYSTEM PERMEASE PROTEIN POTI"/>
    <property type="match status" value="1"/>
</dbReference>
<gene>
    <name evidence="10" type="ORF">KTS45_19120</name>
</gene>
<sequence>MSLETDNKVDTGTPVESLWRVVESHWIKVWAAGVFLFLYAPIVVLIAFSFEEGTFSTLPWSGFTLEWYGQLLNNGRLVSSAFNSLYVGSVVTVVATVLGTLGAIALVRHDFTLSKAYRALVIAPMTVPGLILGVGLLIWFKYVGFSTSLKTVMLGQLVFVTPFVLITVSSRLQGFDPELEEAARDLGASKWQTYRRVTLPLLMPGIVSGALFAFTLSFDDFLIAFFTSGIQNTLPIFIWSKIQHGTSPVINAISTIVLFLSISLIVVSEMLLD</sequence>
<protein>
    <submittedName>
        <fullName evidence="10">ABC transporter permease</fullName>
    </submittedName>
</protein>
<keyword evidence="7 8" id="KW-0472">Membrane</keyword>
<evidence type="ECO:0000256" key="2">
    <source>
        <dbReference type="ARBA" id="ARBA00007069"/>
    </source>
</evidence>
<dbReference type="Proteomes" id="UP000766550">
    <property type="component" value="Unassembled WGS sequence"/>
</dbReference>
<evidence type="ECO:0000259" key="9">
    <source>
        <dbReference type="PROSITE" id="PS50928"/>
    </source>
</evidence>
<evidence type="ECO:0000256" key="1">
    <source>
        <dbReference type="ARBA" id="ARBA00004651"/>
    </source>
</evidence>
<evidence type="ECO:0000256" key="5">
    <source>
        <dbReference type="ARBA" id="ARBA00022692"/>
    </source>
</evidence>
<keyword evidence="5 8" id="KW-0812">Transmembrane</keyword>
<organism evidence="10 11">
    <name type="scientific">Haloarcula limicola</name>
    <dbReference type="NCBI Taxonomy" id="1429915"/>
    <lineage>
        <taxon>Archaea</taxon>
        <taxon>Methanobacteriati</taxon>
        <taxon>Methanobacteriota</taxon>
        <taxon>Stenosarchaea group</taxon>
        <taxon>Halobacteria</taxon>
        <taxon>Halobacteriales</taxon>
        <taxon>Haloarculaceae</taxon>
        <taxon>Haloarcula</taxon>
    </lineage>
</organism>
<proteinExistence type="inferred from homology"/>
<keyword evidence="6 8" id="KW-1133">Transmembrane helix</keyword>
<feature type="transmembrane region" description="Helical" evidence="8">
    <location>
        <begin position="119"/>
        <end position="140"/>
    </location>
</feature>
<dbReference type="Pfam" id="PF00528">
    <property type="entry name" value="BPD_transp_1"/>
    <property type="match status" value="1"/>
</dbReference>
<feature type="transmembrane region" description="Helical" evidence="8">
    <location>
        <begin position="152"/>
        <end position="172"/>
    </location>
</feature>
<dbReference type="PROSITE" id="PS50928">
    <property type="entry name" value="ABC_TM1"/>
    <property type="match status" value="1"/>
</dbReference>
<feature type="transmembrane region" description="Helical" evidence="8">
    <location>
        <begin position="193"/>
        <end position="215"/>
    </location>
</feature>
<dbReference type="InterPro" id="IPR051789">
    <property type="entry name" value="Bact_Polyamine_Transport"/>
</dbReference>
<feature type="transmembrane region" description="Helical" evidence="8">
    <location>
        <begin position="85"/>
        <end position="107"/>
    </location>
</feature>
<evidence type="ECO:0000313" key="11">
    <source>
        <dbReference type="Proteomes" id="UP000766550"/>
    </source>
</evidence>
<evidence type="ECO:0000313" key="10">
    <source>
        <dbReference type="EMBL" id="MBV0926324.1"/>
    </source>
</evidence>
<keyword evidence="3 8" id="KW-0813">Transport</keyword>
<dbReference type="Gene3D" id="1.10.3720.10">
    <property type="entry name" value="MetI-like"/>
    <property type="match status" value="1"/>
</dbReference>
<name>A0A8J8C6K8_9EURY</name>
<evidence type="ECO:0000256" key="8">
    <source>
        <dbReference type="RuleBase" id="RU363032"/>
    </source>
</evidence>
<comment type="subcellular location">
    <subcellularLocation>
        <location evidence="1 8">Cell membrane</location>
        <topology evidence="1 8">Multi-pass membrane protein</topology>
    </subcellularLocation>
</comment>
<dbReference type="OrthoDB" id="11163at2157"/>
<dbReference type="GO" id="GO:0055085">
    <property type="term" value="P:transmembrane transport"/>
    <property type="evidence" value="ECO:0007669"/>
    <property type="project" value="InterPro"/>
</dbReference>
<evidence type="ECO:0000256" key="4">
    <source>
        <dbReference type="ARBA" id="ARBA00022475"/>
    </source>
</evidence>
<dbReference type="AlphaFoldDB" id="A0A8J8C6K8"/>
<dbReference type="GO" id="GO:0005886">
    <property type="term" value="C:plasma membrane"/>
    <property type="evidence" value="ECO:0007669"/>
    <property type="project" value="UniProtKB-SubCell"/>
</dbReference>
<dbReference type="SUPFAM" id="SSF161098">
    <property type="entry name" value="MetI-like"/>
    <property type="match status" value="1"/>
</dbReference>
<dbReference type="InterPro" id="IPR035906">
    <property type="entry name" value="MetI-like_sf"/>
</dbReference>
<dbReference type="InterPro" id="IPR000515">
    <property type="entry name" value="MetI-like"/>
</dbReference>
<evidence type="ECO:0000256" key="3">
    <source>
        <dbReference type="ARBA" id="ARBA00022448"/>
    </source>
</evidence>
<keyword evidence="4" id="KW-1003">Cell membrane</keyword>
<feature type="domain" description="ABC transmembrane type-1" evidence="9">
    <location>
        <begin position="81"/>
        <end position="268"/>
    </location>
</feature>
<feature type="transmembrane region" description="Helical" evidence="8">
    <location>
        <begin position="221"/>
        <end position="240"/>
    </location>
</feature>
<dbReference type="CDD" id="cd06261">
    <property type="entry name" value="TM_PBP2"/>
    <property type="match status" value="1"/>
</dbReference>
<comment type="caution">
    <text evidence="10">The sequence shown here is derived from an EMBL/GenBank/DDBJ whole genome shotgun (WGS) entry which is preliminary data.</text>
</comment>
<evidence type="ECO:0000256" key="6">
    <source>
        <dbReference type="ARBA" id="ARBA00022989"/>
    </source>
</evidence>
<feature type="transmembrane region" description="Helical" evidence="8">
    <location>
        <begin position="29"/>
        <end position="50"/>
    </location>
</feature>
<dbReference type="EMBL" id="JAHQXF010000004">
    <property type="protein sequence ID" value="MBV0926324.1"/>
    <property type="molecule type" value="Genomic_DNA"/>
</dbReference>